<dbReference type="GO" id="GO:0005886">
    <property type="term" value="C:plasma membrane"/>
    <property type="evidence" value="ECO:0007669"/>
    <property type="project" value="UniProtKB-SubCell"/>
</dbReference>
<dbReference type="SMART" id="SM00382">
    <property type="entry name" value="AAA"/>
    <property type="match status" value="1"/>
</dbReference>
<dbReference type="InterPro" id="IPR003439">
    <property type="entry name" value="ABC_transporter-like_ATP-bd"/>
</dbReference>
<evidence type="ECO:0000256" key="3">
    <source>
        <dbReference type="ARBA" id="ARBA00022448"/>
    </source>
</evidence>
<evidence type="ECO:0000256" key="8">
    <source>
        <dbReference type="ARBA" id="ARBA00023004"/>
    </source>
</evidence>
<evidence type="ECO:0000256" key="6">
    <source>
        <dbReference type="ARBA" id="ARBA00022741"/>
    </source>
</evidence>
<evidence type="ECO:0000256" key="1">
    <source>
        <dbReference type="ARBA" id="ARBA00004202"/>
    </source>
</evidence>
<evidence type="ECO:0000256" key="10">
    <source>
        <dbReference type="ARBA" id="ARBA00023136"/>
    </source>
</evidence>
<dbReference type="InterPro" id="IPR003593">
    <property type="entry name" value="AAA+_ATPase"/>
</dbReference>
<evidence type="ECO:0000313" key="13">
    <source>
        <dbReference type="Proteomes" id="UP000245212"/>
    </source>
</evidence>
<dbReference type="AlphaFoldDB" id="A0A2V1JY56"/>
<dbReference type="CDD" id="cd03214">
    <property type="entry name" value="ABC_Iron-Siderophores_B12_Hemin"/>
    <property type="match status" value="1"/>
</dbReference>
<keyword evidence="9" id="KW-0406">Ion transport</keyword>
<dbReference type="InterPro" id="IPR027417">
    <property type="entry name" value="P-loop_NTPase"/>
</dbReference>
<dbReference type="Gene3D" id="3.40.50.300">
    <property type="entry name" value="P-loop containing nucleotide triphosphate hydrolases"/>
    <property type="match status" value="1"/>
</dbReference>
<keyword evidence="3" id="KW-0813">Transport</keyword>
<keyword evidence="4" id="KW-1003">Cell membrane</keyword>
<dbReference type="EMBL" id="QETA01000005">
    <property type="protein sequence ID" value="PWF22277.1"/>
    <property type="molecule type" value="Genomic_DNA"/>
</dbReference>
<keyword evidence="10" id="KW-0472">Membrane</keyword>
<dbReference type="FunFam" id="3.40.50.300:FF:000134">
    <property type="entry name" value="Iron-enterobactin ABC transporter ATP-binding protein"/>
    <property type="match status" value="1"/>
</dbReference>
<gene>
    <name evidence="12" type="ORF">DD235_12985</name>
</gene>
<evidence type="ECO:0000256" key="5">
    <source>
        <dbReference type="ARBA" id="ARBA00022496"/>
    </source>
</evidence>
<evidence type="ECO:0000256" key="4">
    <source>
        <dbReference type="ARBA" id="ARBA00022475"/>
    </source>
</evidence>
<dbReference type="GO" id="GO:0005524">
    <property type="term" value="F:ATP binding"/>
    <property type="evidence" value="ECO:0007669"/>
    <property type="project" value="UniProtKB-KW"/>
</dbReference>
<dbReference type="GO" id="GO:0006826">
    <property type="term" value="P:iron ion transport"/>
    <property type="evidence" value="ECO:0007669"/>
    <property type="project" value="UniProtKB-KW"/>
</dbReference>
<comment type="subcellular location">
    <subcellularLocation>
        <location evidence="1">Cell membrane</location>
        <topology evidence="1">Peripheral membrane protein</topology>
    </subcellularLocation>
</comment>
<evidence type="ECO:0000256" key="7">
    <source>
        <dbReference type="ARBA" id="ARBA00022840"/>
    </source>
</evidence>
<dbReference type="PANTHER" id="PTHR42771">
    <property type="entry name" value="IRON(3+)-HYDROXAMATE IMPORT ATP-BINDING PROTEIN FHUC"/>
    <property type="match status" value="1"/>
</dbReference>
<evidence type="ECO:0000259" key="11">
    <source>
        <dbReference type="PROSITE" id="PS50893"/>
    </source>
</evidence>
<dbReference type="SUPFAM" id="SSF52540">
    <property type="entry name" value="P-loop containing nucleoside triphosphate hydrolases"/>
    <property type="match status" value="1"/>
</dbReference>
<keyword evidence="13" id="KW-1185">Reference proteome</keyword>
<dbReference type="RefSeq" id="WP_109062515.1">
    <property type="nucleotide sequence ID" value="NZ_QETA01000005.1"/>
</dbReference>
<comment type="caution">
    <text evidence="12">The sequence shown here is derived from an EMBL/GenBank/DDBJ whole genome shotgun (WGS) entry which is preliminary data.</text>
</comment>
<comment type="similarity">
    <text evidence="2">Belongs to the ABC transporter superfamily.</text>
</comment>
<reference evidence="13" key="1">
    <citation type="submission" date="2018-05" db="EMBL/GenBank/DDBJ databases">
        <authorList>
            <person name="Li Y."/>
        </authorList>
    </citation>
    <scope>NUCLEOTIDE SEQUENCE [LARGE SCALE GENOMIC DNA]</scope>
    <source>
        <strain evidence="13">3d-2-2</strain>
    </source>
</reference>
<dbReference type="InterPro" id="IPR017871">
    <property type="entry name" value="ABC_transporter-like_CS"/>
</dbReference>
<evidence type="ECO:0000256" key="9">
    <source>
        <dbReference type="ARBA" id="ARBA00023065"/>
    </source>
</evidence>
<keyword evidence="7 12" id="KW-0067">ATP-binding</keyword>
<dbReference type="PROSITE" id="PS00211">
    <property type="entry name" value="ABC_TRANSPORTER_1"/>
    <property type="match status" value="1"/>
</dbReference>
<dbReference type="Pfam" id="PF00005">
    <property type="entry name" value="ABC_tran"/>
    <property type="match status" value="1"/>
</dbReference>
<sequence length="269" mass="28939">MSALSVDDLSVAYGRRRIIDGLTAQPIEAGRVTALLGPNGSGKSTLLKALAGLVRTVSGNIRLGTQDLTHASFAERARHVVYLPQSLPASVHLRVFESVLVAAHAQAQATHRPDLDAVEALLERLGIAHLASAYLDQLSGGQKQLVGLAQALIRRPRVLLLDEPLSALDLNYQFHVMDLLHQETQAHGLITVIVLHDINIALRHTDHALMLHQGKLLTDGPSADVISSETLRTVYGVQARVERCSHGFPHVMIDALDTAHGSHPGSQSS</sequence>
<name>A0A2V1JY56_9BURK</name>
<organism evidence="12 13">
    <name type="scientific">Corticimicrobacter populi</name>
    <dbReference type="NCBI Taxonomy" id="2175229"/>
    <lineage>
        <taxon>Bacteria</taxon>
        <taxon>Pseudomonadati</taxon>
        <taxon>Pseudomonadota</taxon>
        <taxon>Betaproteobacteria</taxon>
        <taxon>Burkholderiales</taxon>
        <taxon>Alcaligenaceae</taxon>
        <taxon>Corticimicrobacter</taxon>
    </lineage>
</organism>
<evidence type="ECO:0000256" key="2">
    <source>
        <dbReference type="ARBA" id="ARBA00005417"/>
    </source>
</evidence>
<keyword evidence="6" id="KW-0547">Nucleotide-binding</keyword>
<dbReference type="PROSITE" id="PS50893">
    <property type="entry name" value="ABC_TRANSPORTER_2"/>
    <property type="match status" value="1"/>
</dbReference>
<dbReference type="PANTHER" id="PTHR42771:SF7">
    <property type="entry name" value="ABC-TYPE COBALAMIN_FE3+-SIDEROPHORES TRANSPORT SYSTEM, ATPASE COMPONENT"/>
    <property type="match status" value="1"/>
</dbReference>
<keyword evidence="8" id="KW-0408">Iron</keyword>
<feature type="domain" description="ABC transporter" evidence="11">
    <location>
        <begin position="4"/>
        <end position="238"/>
    </location>
</feature>
<dbReference type="Proteomes" id="UP000245212">
    <property type="component" value="Unassembled WGS sequence"/>
</dbReference>
<protein>
    <submittedName>
        <fullName evidence="12">Iron ABC transporter ATP-binding protein</fullName>
    </submittedName>
</protein>
<dbReference type="GO" id="GO:0016887">
    <property type="term" value="F:ATP hydrolysis activity"/>
    <property type="evidence" value="ECO:0007669"/>
    <property type="project" value="InterPro"/>
</dbReference>
<proteinExistence type="inferred from homology"/>
<evidence type="ECO:0000313" key="12">
    <source>
        <dbReference type="EMBL" id="PWF22277.1"/>
    </source>
</evidence>
<dbReference type="InterPro" id="IPR051535">
    <property type="entry name" value="Siderophore_ABC-ATPase"/>
</dbReference>
<accession>A0A2V1JY56</accession>
<keyword evidence="5" id="KW-0410">Iron transport</keyword>